<protein>
    <submittedName>
        <fullName evidence="5">Helix-turn-helix domain-containing protein</fullName>
    </submittedName>
</protein>
<evidence type="ECO:0000259" key="4">
    <source>
        <dbReference type="PROSITE" id="PS51077"/>
    </source>
</evidence>
<dbReference type="InterPro" id="IPR014757">
    <property type="entry name" value="Tscrpt_reg_IclR_C"/>
</dbReference>
<dbReference type="Gene3D" id="3.30.450.40">
    <property type="match status" value="1"/>
</dbReference>
<dbReference type="InterPro" id="IPR036388">
    <property type="entry name" value="WH-like_DNA-bd_sf"/>
</dbReference>
<dbReference type="Pfam" id="PF09339">
    <property type="entry name" value="HTH_IclR"/>
    <property type="match status" value="1"/>
</dbReference>
<gene>
    <name evidence="5" type="ORF">L1785_09170</name>
</gene>
<accession>A0AA41U6K9</accession>
<dbReference type="InterPro" id="IPR036390">
    <property type="entry name" value="WH_DNA-bd_sf"/>
</dbReference>
<dbReference type="SUPFAM" id="SSF55781">
    <property type="entry name" value="GAF domain-like"/>
    <property type="match status" value="1"/>
</dbReference>
<organism evidence="5 6">
    <name type="scientific">Antribacter soli</name>
    <dbReference type="NCBI Taxonomy" id="2910976"/>
    <lineage>
        <taxon>Bacteria</taxon>
        <taxon>Bacillati</taxon>
        <taxon>Actinomycetota</taxon>
        <taxon>Actinomycetes</taxon>
        <taxon>Micrococcales</taxon>
        <taxon>Promicromonosporaceae</taxon>
        <taxon>Antribacter</taxon>
    </lineage>
</organism>
<keyword evidence="1" id="KW-0805">Transcription regulation</keyword>
<dbReference type="GO" id="GO:0003677">
    <property type="term" value="F:DNA binding"/>
    <property type="evidence" value="ECO:0007669"/>
    <property type="project" value="UniProtKB-KW"/>
</dbReference>
<dbReference type="PROSITE" id="PS51077">
    <property type="entry name" value="HTH_ICLR"/>
    <property type="match status" value="1"/>
</dbReference>
<keyword evidence="2" id="KW-0238">DNA-binding</keyword>
<dbReference type="Proteomes" id="UP001165405">
    <property type="component" value="Unassembled WGS sequence"/>
</dbReference>
<dbReference type="SMART" id="SM00346">
    <property type="entry name" value="HTH_ICLR"/>
    <property type="match status" value="1"/>
</dbReference>
<evidence type="ECO:0000313" key="5">
    <source>
        <dbReference type="EMBL" id="MCF4121153.1"/>
    </source>
</evidence>
<dbReference type="GO" id="GO:0045892">
    <property type="term" value="P:negative regulation of DNA-templated transcription"/>
    <property type="evidence" value="ECO:0007669"/>
    <property type="project" value="TreeGrafter"/>
</dbReference>
<reference evidence="5" key="1">
    <citation type="submission" date="2022-01" db="EMBL/GenBank/DDBJ databases">
        <title>Antribacter sp. nov., isolated from Guizhou of China.</title>
        <authorList>
            <person name="Chengliang C."/>
            <person name="Ya Z."/>
        </authorList>
    </citation>
    <scope>NUCLEOTIDE SEQUENCE</scope>
    <source>
        <strain evidence="5">KLBMP 9083</strain>
    </source>
</reference>
<evidence type="ECO:0000256" key="3">
    <source>
        <dbReference type="ARBA" id="ARBA00023163"/>
    </source>
</evidence>
<evidence type="ECO:0000313" key="6">
    <source>
        <dbReference type="Proteomes" id="UP001165405"/>
    </source>
</evidence>
<feature type="domain" description="HTH iclR-type" evidence="4">
    <location>
        <begin position="4"/>
        <end position="64"/>
    </location>
</feature>
<dbReference type="EMBL" id="JAKGSG010000025">
    <property type="protein sequence ID" value="MCF4121153.1"/>
    <property type="molecule type" value="Genomic_DNA"/>
</dbReference>
<dbReference type="PANTHER" id="PTHR30136">
    <property type="entry name" value="HELIX-TURN-HELIX TRANSCRIPTIONAL REGULATOR, ICLR FAMILY"/>
    <property type="match status" value="1"/>
</dbReference>
<sequence>MYDGAVVGRALDIVHCVAATGCGLSLARLAEGTGIPKPTVRRIAMDLVARGVLVRRDNVYTLGPTLELLGRKAALHQAFAEVHESLVELNATFGGVAWLLAGEQVKTLEPFDLVCSDEVARFLDRWPPPSLESLVNTAGGRLFLLDRPDLLERATRNGLPRWTPNSPATRAELDGILRQARDLGAAVESEQSMIGWRCVAVRLTGPQGQPAAVGVTVPVQRGDLKSLIRAALRVADAMPVRRNAADVPTAAALAPRSP</sequence>
<dbReference type="InterPro" id="IPR050707">
    <property type="entry name" value="HTH_MetabolicPath_Reg"/>
</dbReference>
<dbReference type="InterPro" id="IPR005471">
    <property type="entry name" value="Tscrpt_reg_IclR_N"/>
</dbReference>
<proteinExistence type="predicted"/>
<dbReference type="GO" id="GO:0003700">
    <property type="term" value="F:DNA-binding transcription factor activity"/>
    <property type="evidence" value="ECO:0007669"/>
    <property type="project" value="TreeGrafter"/>
</dbReference>
<dbReference type="InterPro" id="IPR029016">
    <property type="entry name" value="GAF-like_dom_sf"/>
</dbReference>
<comment type="caution">
    <text evidence="5">The sequence shown here is derived from an EMBL/GenBank/DDBJ whole genome shotgun (WGS) entry which is preliminary data.</text>
</comment>
<name>A0AA41U6K9_9MICO</name>
<evidence type="ECO:0000256" key="2">
    <source>
        <dbReference type="ARBA" id="ARBA00023125"/>
    </source>
</evidence>
<dbReference type="Gene3D" id="1.10.10.10">
    <property type="entry name" value="Winged helix-like DNA-binding domain superfamily/Winged helix DNA-binding domain"/>
    <property type="match status" value="1"/>
</dbReference>
<dbReference type="Pfam" id="PF01614">
    <property type="entry name" value="IclR_C"/>
    <property type="match status" value="1"/>
</dbReference>
<evidence type="ECO:0000256" key="1">
    <source>
        <dbReference type="ARBA" id="ARBA00023015"/>
    </source>
</evidence>
<dbReference type="PANTHER" id="PTHR30136:SF24">
    <property type="entry name" value="HTH-TYPE TRANSCRIPTIONAL REPRESSOR ALLR"/>
    <property type="match status" value="1"/>
</dbReference>
<keyword evidence="6" id="KW-1185">Reference proteome</keyword>
<dbReference type="RefSeq" id="WP_236088934.1">
    <property type="nucleotide sequence ID" value="NZ_JAKGSG010000025.1"/>
</dbReference>
<dbReference type="AlphaFoldDB" id="A0AA41U6K9"/>
<dbReference type="SUPFAM" id="SSF46785">
    <property type="entry name" value="Winged helix' DNA-binding domain"/>
    <property type="match status" value="1"/>
</dbReference>
<keyword evidence="3" id="KW-0804">Transcription</keyword>